<organism evidence="3 4">
    <name type="scientific">Dawidia cretensis</name>
    <dbReference type="NCBI Taxonomy" id="2782350"/>
    <lineage>
        <taxon>Bacteria</taxon>
        <taxon>Pseudomonadati</taxon>
        <taxon>Bacteroidota</taxon>
        <taxon>Cytophagia</taxon>
        <taxon>Cytophagales</taxon>
        <taxon>Chryseotaleaceae</taxon>
        <taxon>Dawidia</taxon>
    </lineage>
</organism>
<dbReference type="InterPro" id="IPR006665">
    <property type="entry name" value="OmpA-like"/>
</dbReference>
<evidence type="ECO:0000313" key="3">
    <source>
        <dbReference type="EMBL" id="MBT1707423.1"/>
    </source>
</evidence>
<protein>
    <submittedName>
        <fullName evidence="3">PD40 domain-containing protein</fullName>
    </submittedName>
</protein>
<dbReference type="InterPro" id="IPR011042">
    <property type="entry name" value="6-blade_b-propeller_TolB-like"/>
</dbReference>
<dbReference type="SUPFAM" id="SSF103088">
    <property type="entry name" value="OmpA-like"/>
    <property type="match status" value="1"/>
</dbReference>
<dbReference type="Gene3D" id="2.120.10.30">
    <property type="entry name" value="TolB, C-terminal domain"/>
    <property type="match status" value="1"/>
</dbReference>
<dbReference type="PROSITE" id="PS51123">
    <property type="entry name" value="OMPA_2"/>
    <property type="match status" value="1"/>
</dbReference>
<evidence type="ECO:0000256" key="1">
    <source>
        <dbReference type="PROSITE-ProRule" id="PRU00473"/>
    </source>
</evidence>
<dbReference type="SUPFAM" id="SSF82171">
    <property type="entry name" value="DPP6 N-terminal domain-like"/>
    <property type="match status" value="1"/>
</dbReference>
<dbReference type="AlphaFoldDB" id="A0AAP2DTZ7"/>
<dbReference type="Pfam" id="PF00691">
    <property type="entry name" value="OmpA"/>
    <property type="match status" value="1"/>
</dbReference>
<evidence type="ECO:0000313" key="4">
    <source>
        <dbReference type="Proteomes" id="UP001319080"/>
    </source>
</evidence>
<dbReference type="Proteomes" id="UP001319080">
    <property type="component" value="Unassembled WGS sequence"/>
</dbReference>
<dbReference type="PANTHER" id="PTHR30329">
    <property type="entry name" value="STATOR ELEMENT OF FLAGELLAR MOTOR COMPLEX"/>
    <property type="match status" value="1"/>
</dbReference>
<proteinExistence type="predicted"/>
<keyword evidence="1" id="KW-0472">Membrane</keyword>
<gene>
    <name evidence="3" type="ORF">KK062_04285</name>
</gene>
<dbReference type="PANTHER" id="PTHR30329:SF21">
    <property type="entry name" value="LIPOPROTEIN YIAD-RELATED"/>
    <property type="match status" value="1"/>
</dbReference>
<evidence type="ECO:0000259" key="2">
    <source>
        <dbReference type="PROSITE" id="PS51123"/>
    </source>
</evidence>
<dbReference type="InterPro" id="IPR036737">
    <property type="entry name" value="OmpA-like_sf"/>
</dbReference>
<dbReference type="RefSeq" id="WP_254083012.1">
    <property type="nucleotide sequence ID" value="NZ_JAHESE010000002.1"/>
</dbReference>
<name>A0AAP2DTZ7_9BACT</name>
<dbReference type="InterPro" id="IPR050330">
    <property type="entry name" value="Bact_OuterMem_StrucFunc"/>
</dbReference>
<accession>A0AAP2DTZ7</accession>
<dbReference type="GO" id="GO:0016020">
    <property type="term" value="C:membrane"/>
    <property type="evidence" value="ECO:0007669"/>
    <property type="project" value="UniProtKB-UniRule"/>
</dbReference>
<dbReference type="Gene3D" id="3.30.1330.60">
    <property type="entry name" value="OmpA-like domain"/>
    <property type="match status" value="1"/>
</dbReference>
<dbReference type="EMBL" id="JAHESE010000002">
    <property type="protein sequence ID" value="MBT1707423.1"/>
    <property type="molecule type" value="Genomic_DNA"/>
</dbReference>
<reference evidence="3 4" key="1">
    <citation type="submission" date="2021-05" db="EMBL/GenBank/DDBJ databases">
        <title>A Polyphasic approach of four new species of the genus Ohtaekwangia: Ohtaekwangia histidinii sp. nov., Ohtaekwangia cretensis sp. nov., Ohtaekwangia indiensis sp. nov., Ohtaekwangia reichenbachii sp. nov. from diverse environment.</title>
        <authorList>
            <person name="Octaviana S."/>
        </authorList>
    </citation>
    <scope>NUCLEOTIDE SEQUENCE [LARGE SCALE GENOMIC DNA]</scope>
    <source>
        <strain evidence="3 4">PWU5</strain>
    </source>
</reference>
<sequence length="436" mass="48259">MVRSTFFLIACLSVRAFGQDISFQTVQKLPGTVNSEFEESMPLLSPDGATLYFTRFMHPSNIGGKYSGTDVWVSTVDAARRGWQKSDNRKVSFNNRGSQAVVGISAKGDVLYLLNTSSTKKINGIYFSKLLSSGWTTPELVPVEGIDSQGFFSPYVSPDFDVIIFSMKGADSRGQEDLYVSTKNANGQWAKPKNMGPTINTSGFEISPFLSADKKRLYFSSDGHAGKGDADVFYSDRMYDNWETWSAPRNLGEPINTKGFDAYFSLYGDSVAFFASNREGKFSDIYRASVNKQKSVASVQQTAAENAYQTVPKADSVKSKEVYLTSAEIQALLGLKLDTRIKFTPGSFQVEDNSRELLFFIANKVASRKDVALRLIGYSDRTGSEGYGLELARMRAASIRDFFISNGLEYHTIVSQGSADRNASQTGLVEILFYKR</sequence>
<dbReference type="Pfam" id="PF07676">
    <property type="entry name" value="PD40"/>
    <property type="match status" value="2"/>
</dbReference>
<comment type="caution">
    <text evidence="3">The sequence shown here is derived from an EMBL/GenBank/DDBJ whole genome shotgun (WGS) entry which is preliminary data.</text>
</comment>
<keyword evidence="4" id="KW-1185">Reference proteome</keyword>
<feature type="domain" description="OmpA-like" evidence="2">
    <location>
        <begin position="330"/>
        <end position="436"/>
    </location>
</feature>
<dbReference type="InterPro" id="IPR011659">
    <property type="entry name" value="WD40"/>
</dbReference>